<gene>
    <name evidence="1" type="ORF">FEAC_08930</name>
</gene>
<organism evidence="1 2">
    <name type="scientific">Ferrimicrobium acidiphilum DSM 19497</name>
    <dbReference type="NCBI Taxonomy" id="1121877"/>
    <lineage>
        <taxon>Bacteria</taxon>
        <taxon>Bacillati</taxon>
        <taxon>Actinomycetota</taxon>
        <taxon>Acidimicrobiia</taxon>
        <taxon>Acidimicrobiales</taxon>
        <taxon>Acidimicrobiaceae</taxon>
        <taxon>Ferrimicrobium</taxon>
    </lineage>
</organism>
<evidence type="ECO:0000313" key="1">
    <source>
        <dbReference type="EMBL" id="KJE77459.1"/>
    </source>
</evidence>
<reference evidence="1 2" key="1">
    <citation type="submission" date="2015-01" db="EMBL/GenBank/DDBJ databases">
        <title>Draft genome of the acidophilic iron oxidizer Ferrimicrobium acidiphilum strain T23.</title>
        <authorList>
            <person name="Poehlein A."/>
            <person name="Eisen S."/>
            <person name="Schloemann M."/>
            <person name="Johnson B.D."/>
            <person name="Daniel R."/>
            <person name="Muehling M."/>
        </authorList>
    </citation>
    <scope>NUCLEOTIDE SEQUENCE [LARGE SCALE GENOMIC DNA]</scope>
    <source>
        <strain evidence="1 2">T23</strain>
    </source>
</reference>
<protein>
    <submittedName>
        <fullName evidence="1">Uncharacterized protein</fullName>
    </submittedName>
</protein>
<name>A0A0D8FWU7_9ACTN</name>
<sequence>MVRPENWIIPAGESPAWVKAGKPGSRPWFVERRWAEQGVKSLFGRSKRVGRRSTWSESYSLPIFTMVEQSRSYHGEGGIRAHFGQLGHRVCSLKVVRFPKRSARQAAVLEQLWVRTETTSSPAGSSVSSDSALLPDLMAFVLAACPFVPAKAISPRANVHSEAEGYQC</sequence>
<accession>A0A0D8FWU7</accession>
<dbReference type="EMBL" id="JXUW01000005">
    <property type="protein sequence ID" value="KJE77459.1"/>
    <property type="molecule type" value="Genomic_DNA"/>
</dbReference>
<evidence type="ECO:0000313" key="2">
    <source>
        <dbReference type="Proteomes" id="UP000032336"/>
    </source>
</evidence>
<proteinExistence type="predicted"/>
<dbReference type="AlphaFoldDB" id="A0A0D8FWU7"/>
<keyword evidence="2" id="KW-1185">Reference proteome</keyword>
<comment type="caution">
    <text evidence="1">The sequence shown here is derived from an EMBL/GenBank/DDBJ whole genome shotgun (WGS) entry which is preliminary data.</text>
</comment>
<dbReference type="Proteomes" id="UP000032336">
    <property type="component" value="Unassembled WGS sequence"/>
</dbReference>